<comment type="function">
    <text evidence="4">Inhibits the enzyme activity of ATPase.</text>
</comment>
<evidence type="ECO:0000256" key="4">
    <source>
        <dbReference type="RuleBase" id="RU368087"/>
    </source>
</evidence>
<sequence>MALSIIRGSRSILRLASRPSNVSSVSPFTTLGATQGPDDSGKVASSKEFKQREQGEEARYVREKEAAELRKLREELGKQQKKIDELESRLSVLEISLLSSFYSLETVFGDDLALTWIWYLPAG</sequence>
<reference evidence="7" key="1">
    <citation type="submission" date="2022-06" db="EMBL/GenBank/DDBJ databases">
        <authorList>
            <consortium name="SYNGENTA / RWTH Aachen University"/>
        </authorList>
    </citation>
    <scope>NUCLEOTIDE SEQUENCE</scope>
</reference>
<organism evidence="7 8">
    <name type="scientific">Phakopsora pachyrhizi</name>
    <name type="common">Asian soybean rust disease fungus</name>
    <dbReference type="NCBI Taxonomy" id="170000"/>
    <lineage>
        <taxon>Eukaryota</taxon>
        <taxon>Fungi</taxon>
        <taxon>Dikarya</taxon>
        <taxon>Basidiomycota</taxon>
        <taxon>Pucciniomycotina</taxon>
        <taxon>Pucciniomycetes</taxon>
        <taxon>Pucciniales</taxon>
        <taxon>Phakopsoraceae</taxon>
        <taxon>Phakopsora</taxon>
    </lineage>
</organism>
<keyword evidence="3" id="KW-0496">Mitochondrion</keyword>
<dbReference type="GO" id="GO:0005739">
    <property type="term" value="C:mitochondrion"/>
    <property type="evidence" value="ECO:0007669"/>
    <property type="project" value="UniProtKB-SubCell"/>
</dbReference>
<evidence type="ECO:0000256" key="2">
    <source>
        <dbReference type="ARBA" id="ARBA00010901"/>
    </source>
</evidence>
<name>A0AAV0B5U4_PHAPC</name>
<comment type="subcellular location">
    <subcellularLocation>
        <location evidence="1">Mitochondrion</location>
    </subcellularLocation>
</comment>
<comment type="caution">
    <text evidence="7">The sequence shown here is derived from an EMBL/GenBank/DDBJ whole genome shotgun (WGS) entry which is preliminary data.</text>
</comment>
<evidence type="ECO:0000256" key="6">
    <source>
        <dbReference type="SAM" id="MobiDB-lite"/>
    </source>
</evidence>
<feature type="region of interest" description="Disordered" evidence="6">
    <location>
        <begin position="19"/>
        <end position="60"/>
    </location>
</feature>
<accession>A0AAV0B5U4</accession>
<evidence type="ECO:0000313" key="7">
    <source>
        <dbReference type="EMBL" id="CAH7681592.1"/>
    </source>
</evidence>
<keyword evidence="5" id="KW-0175">Coiled coil</keyword>
<feature type="compositionally biased region" description="Basic and acidic residues" evidence="6">
    <location>
        <begin position="39"/>
        <end position="60"/>
    </location>
</feature>
<evidence type="ECO:0000256" key="3">
    <source>
        <dbReference type="ARBA" id="ARBA00023128"/>
    </source>
</evidence>
<dbReference type="EMBL" id="CALTRL010003634">
    <property type="protein sequence ID" value="CAH7681592.1"/>
    <property type="molecule type" value="Genomic_DNA"/>
</dbReference>
<dbReference type="Gene3D" id="1.20.5.500">
    <property type="entry name" value="Single helix bin"/>
    <property type="match status" value="1"/>
</dbReference>
<dbReference type="InterPro" id="IPR007648">
    <property type="entry name" value="ATPase_inhibitor_mt"/>
</dbReference>
<dbReference type="AlphaFoldDB" id="A0AAV0B5U4"/>
<evidence type="ECO:0000256" key="5">
    <source>
        <dbReference type="SAM" id="Coils"/>
    </source>
</evidence>
<keyword evidence="8" id="KW-1185">Reference proteome</keyword>
<evidence type="ECO:0000313" key="8">
    <source>
        <dbReference type="Proteomes" id="UP001153365"/>
    </source>
</evidence>
<feature type="coiled-coil region" evidence="5">
    <location>
        <begin position="62"/>
        <end position="96"/>
    </location>
</feature>
<feature type="compositionally biased region" description="Polar residues" evidence="6">
    <location>
        <begin position="19"/>
        <end position="33"/>
    </location>
</feature>
<dbReference type="Pfam" id="PF04568">
    <property type="entry name" value="IATP"/>
    <property type="match status" value="1"/>
</dbReference>
<protein>
    <recommendedName>
        <fullName evidence="4">ATPase inhibitor, mitochondrial</fullName>
    </recommendedName>
</protein>
<comment type="similarity">
    <text evidence="2 4">Belongs to the ATPase inhibitor family.</text>
</comment>
<gene>
    <name evidence="7" type="ORF">PPACK8108_LOCUS14206</name>
</gene>
<proteinExistence type="inferred from homology"/>
<dbReference type="Proteomes" id="UP001153365">
    <property type="component" value="Unassembled WGS sequence"/>
</dbReference>
<dbReference type="GO" id="GO:0042030">
    <property type="term" value="F:ATPase inhibitor activity"/>
    <property type="evidence" value="ECO:0007669"/>
    <property type="project" value="InterPro"/>
</dbReference>
<evidence type="ECO:0000256" key="1">
    <source>
        <dbReference type="ARBA" id="ARBA00004173"/>
    </source>
</evidence>